<dbReference type="Proteomes" id="UP000265520">
    <property type="component" value="Unassembled WGS sequence"/>
</dbReference>
<name>A0A392VLY2_9FABA</name>
<sequence length="34" mass="3456">AVGTRFFLGGIGLEPIERVGVHTGSSSGRVQVGD</sequence>
<keyword evidence="2" id="KW-1185">Reference proteome</keyword>
<proteinExistence type="predicted"/>
<protein>
    <submittedName>
        <fullName evidence="1">Uncharacterized protein</fullName>
    </submittedName>
</protein>
<dbReference type="EMBL" id="LXQA011191869">
    <property type="protein sequence ID" value="MCI88399.1"/>
    <property type="molecule type" value="Genomic_DNA"/>
</dbReference>
<reference evidence="1 2" key="1">
    <citation type="journal article" date="2018" name="Front. Plant Sci.">
        <title>Red Clover (Trifolium pratense) and Zigzag Clover (T. medium) - A Picture of Genomic Similarities and Differences.</title>
        <authorList>
            <person name="Dluhosova J."/>
            <person name="Istvanek J."/>
            <person name="Nedelnik J."/>
            <person name="Repkova J."/>
        </authorList>
    </citation>
    <scope>NUCLEOTIDE SEQUENCE [LARGE SCALE GENOMIC DNA]</scope>
    <source>
        <strain evidence="2">cv. 10/8</strain>
        <tissue evidence="1">Leaf</tissue>
    </source>
</reference>
<evidence type="ECO:0000313" key="2">
    <source>
        <dbReference type="Proteomes" id="UP000265520"/>
    </source>
</evidence>
<evidence type="ECO:0000313" key="1">
    <source>
        <dbReference type="EMBL" id="MCI88399.1"/>
    </source>
</evidence>
<organism evidence="1 2">
    <name type="scientific">Trifolium medium</name>
    <dbReference type="NCBI Taxonomy" id="97028"/>
    <lineage>
        <taxon>Eukaryota</taxon>
        <taxon>Viridiplantae</taxon>
        <taxon>Streptophyta</taxon>
        <taxon>Embryophyta</taxon>
        <taxon>Tracheophyta</taxon>
        <taxon>Spermatophyta</taxon>
        <taxon>Magnoliopsida</taxon>
        <taxon>eudicotyledons</taxon>
        <taxon>Gunneridae</taxon>
        <taxon>Pentapetalae</taxon>
        <taxon>rosids</taxon>
        <taxon>fabids</taxon>
        <taxon>Fabales</taxon>
        <taxon>Fabaceae</taxon>
        <taxon>Papilionoideae</taxon>
        <taxon>50 kb inversion clade</taxon>
        <taxon>NPAAA clade</taxon>
        <taxon>Hologalegina</taxon>
        <taxon>IRL clade</taxon>
        <taxon>Trifolieae</taxon>
        <taxon>Trifolium</taxon>
    </lineage>
</organism>
<comment type="caution">
    <text evidence="1">The sequence shown here is derived from an EMBL/GenBank/DDBJ whole genome shotgun (WGS) entry which is preliminary data.</text>
</comment>
<accession>A0A392VLY2</accession>
<feature type="non-terminal residue" evidence="1">
    <location>
        <position position="1"/>
    </location>
</feature>
<dbReference type="AlphaFoldDB" id="A0A392VLY2"/>